<organism evidence="11">
    <name type="scientific">uncultured Friedmanniella sp</name>
    <dbReference type="NCBI Taxonomy" id="335381"/>
    <lineage>
        <taxon>Bacteria</taxon>
        <taxon>Bacillati</taxon>
        <taxon>Actinomycetota</taxon>
        <taxon>Actinomycetes</taxon>
        <taxon>Propionibacteriales</taxon>
        <taxon>Nocardioidaceae</taxon>
        <taxon>Friedmanniella</taxon>
        <taxon>environmental samples</taxon>
    </lineage>
</organism>
<comment type="subunit">
    <text evidence="9">Homohexamer.</text>
</comment>
<feature type="binding site" evidence="9">
    <location>
        <begin position="88"/>
        <end position="90"/>
    </location>
    <ligand>
        <name>ATP</name>
        <dbReference type="ChEBI" id="CHEBI:30616"/>
    </ligand>
</feature>
<comment type="similarity">
    <text evidence="9">Belongs to the bacterial CoaD family.</text>
</comment>
<evidence type="ECO:0000256" key="3">
    <source>
        <dbReference type="ARBA" id="ARBA00022695"/>
    </source>
</evidence>
<comment type="catalytic activity">
    <reaction evidence="8 9">
        <text>(R)-4'-phosphopantetheine + ATP + H(+) = 3'-dephospho-CoA + diphosphate</text>
        <dbReference type="Rhea" id="RHEA:19801"/>
        <dbReference type="ChEBI" id="CHEBI:15378"/>
        <dbReference type="ChEBI" id="CHEBI:30616"/>
        <dbReference type="ChEBI" id="CHEBI:33019"/>
        <dbReference type="ChEBI" id="CHEBI:57328"/>
        <dbReference type="ChEBI" id="CHEBI:61723"/>
        <dbReference type="EC" id="2.7.7.3"/>
    </reaction>
</comment>
<feature type="binding site" evidence="9">
    <location>
        <position position="87"/>
    </location>
    <ligand>
        <name>substrate</name>
    </ligand>
</feature>
<feature type="binding site" evidence="9">
    <location>
        <begin position="9"/>
        <end position="10"/>
    </location>
    <ligand>
        <name>ATP</name>
        <dbReference type="ChEBI" id="CHEBI:30616"/>
    </ligand>
</feature>
<dbReference type="HAMAP" id="MF_00151">
    <property type="entry name" value="PPAT_bact"/>
    <property type="match status" value="1"/>
</dbReference>
<evidence type="ECO:0000256" key="7">
    <source>
        <dbReference type="ARBA" id="ARBA00022993"/>
    </source>
</evidence>
<dbReference type="Gene3D" id="3.40.50.620">
    <property type="entry name" value="HUPs"/>
    <property type="match status" value="1"/>
</dbReference>
<evidence type="ECO:0000256" key="5">
    <source>
        <dbReference type="ARBA" id="ARBA00022840"/>
    </source>
</evidence>
<dbReference type="InterPro" id="IPR014729">
    <property type="entry name" value="Rossmann-like_a/b/a_fold"/>
</dbReference>
<sequence>MTRAVCPGSFDPVTRGHLDVIGRAAALVEEVVVAVGSNMSKRAWFTPVERVAMLEEACAGWSNVRISLFDGLLVDFCRAEGAGAVVKGLRSAADFDYELPMAQMNAHLTGVDTVFVATAPAWSFVSSSLVREVAGLGGDVSAFLTPAVAEHVRRRAGERGR</sequence>
<dbReference type="InterPro" id="IPR004821">
    <property type="entry name" value="Cyt_trans-like"/>
</dbReference>
<dbReference type="Pfam" id="PF01467">
    <property type="entry name" value="CTP_transf_like"/>
    <property type="match status" value="1"/>
</dbReference>
<dbReference type="GO" id="GO:0004595">
    <property type="term" value="F:pantetheine-phosphate adenylyltransferase activity"/>
    <property type="evidence" value="ECO:0007669"/>
    <property type="project" value="UniProtKB-UniRule"/>
</dbReference>
<protein>
    <recommendedName>
        <fullName evidence="9">Phosphopantetheine adenylyltransferase</fullName>
        <ecNumber evidence="9">2.7.7.3</ecNumber>
    </recommendedName>
    <alternativeName>
        <fullName evidence="9">Dephospho-CoA pyrophosphorylase</fullName>
    </alternativeName>
    <alternativeName>
        <fullName evidence="9">Pantetheine-phosphate adenylyltransferase</fullName>
        <shortName evidence="9">PPAT</shortName>
    </alternativeName>
</protein>
<dbReference type="EC" id="2.7.7.3" evidence="9"/>
<comment type="subcellular location">
    <subcellularLocation>
        <location evidence="9">Cytoplasm</location>
    </subcellularLocation>
</comment>
<evidence type="ECO:0000256" key="8">
    <source>
        <dbReference type="ARBA" id="ARBA00029346"/>
    </source>
</evidence>
<dbReference type="EMBL" id="CADCTS010000483">
    <property type="protein sequence ID" value="CAA9337264.1"/>
    <property type="molecule type" value="Genomic_DNA"/>
</dbReference>
<accession>A0A6J4LN31</accession>
<dbReference type="AlphaFoldDB" id="A0A6J4LN31"/>
<evidence type="ECO:0000256" key="9">
    <source>
        <dbReference type="HAMAP-Rule" id="MF_00151"/>
    </source>
</evidence>
<comment type="cofactor">
    <cofactor evidence="9">
        <name>Mg(2+)</name>
        <dbReference type="ChEBI" id="CHEBI:18420"/>
    </cofactor>
</comment>
<feature type="binding site" evidence="9">
    <location>
        <position position="9"/>
    </location>
    <ligand>
        <name>substrate</name>
    </ligand>
</feature>
<keyword evidence="7 9" id="KW-0173">Coenzyme A biosynthesis</keyword>
<keyword evidence="6 9" id="KW-0460">Magnesium</keyword>
<feature type="domain" description="Cytidyltransferase-like" evidence="10">
    <location>
        <begin position="5"/>
        <end position="132"/>
    </location>
</feature>
<feature type="binding site" evidence="9">
    <location>
        <position position="17"/>
    </location>
    <ligand>
        <name>ATP</name>
        <dbReference type="ChEBI" id="CHEBI:30616"/>
    </ligand>
</feature>
<keyword evidence="2 9" id="KW-0808">Transferase</keyword>
<dbReference type="InterPro" id="IPR001980">
    <property type="entry name" value="PPAT"/>
</dbReference>
<feature type="binding site" evidence="9">
    <location>
        <position position="98"/>
    </location>
    <ligand>
        <name>ATP</name>
        <dbReference type="ChEBI" id="CHEBI:30616"/>
    </ligand>
</feature>
<feature type="binding site" evidence="9">
    <location>
        <position position="41"/>
    </location>
    <ligand>
        <name>substrate</name>
    </ligand>
</feature>
<dbReference type="NCBIfam" id="TIGR00125">
    <property type="entry name" value="cyt_tran_rel"/>
    <property type="match status" value="1"/>
</dbReference>
<feature type="site" description="Transition state stabilizer" evidence="9">
    <location>
        <position position="17"/>
    </location>
</feature>
<keyword evidence="4 9" id="KW-0547">Nucleotide-binding</keyword>
<dbReference type="PRINTS" id="PR01020">
    <property type="entry name" value="LPSBIOSNTHSS"/>
</dbReference>
<evidence type="ECO:0000256" key="1">
    <source>
        <dbReference type="ARBA" id="ARBA00022490"/>
    </source>
</evidence>
<gene>
    <name evidence="9" type="primary">coaD</name>
    <name evidence="11" type="ORF">AVDCRST_MAG48-3451</name>
</gene>
<keyword evidence="5 9" id="KW-0067">ATP-binding</keyword>
<dbReference type="GO" id="GO:0005524">
    <property type="term" value="F:ATP binding"/>
    <property type="evidence" value="ECO:0007669"/>
    <property type="project" value="UniProtKB-KW"/>
</dbReference>
<dbReference type="NCBIfam" id="TIGR01510">
    <property type="entry name" value="coaD_prev_kdtB"/>
    <property type="match status" value="1"/>
</dbReference>
<reference evidence="11" key="1">
    <citation type="submission" date="2020-02" db="EMBL/GenBank/DDBJ databases">
        <authorList>
            <person name="Meier V. D."/>
        </authorList>
    </citation>
    <scope>NUCLEOTIDE SEQUENCE</scope>
    <source>
        <strain evidence="11">AVDCRST_MAG48</strain>
    </source>
</reference>
<evidence type="ECO:0000313" key="11">
    <source>
        <dbReference type="EMBL" id="CAA9337264.1"/>
    </source>
</evidence>
<name>A0A6J4LN31_9ACTN</name>
<evidence type="ECO:0000259" key="10">
    <source>
        <dbReference type="Pfam" id="PF01467"/>
    </source>
</evidence>
<feature type="binding site" evidence="9">
    <location>
        <begin position="122"/>
        <end position="128"/>
    </location>
    <ligand>
        <name>ATP</name>
        <dbReference type="ChEBI" id="CHEBI:30616"/>
    </ligand>
</feature>
<comment type="function">
    <text evidence="9">Reversibly transfers an adenylyl group from ATP to 4'-phosphopantetheine, yielding dephospho-CoA (dPCoA) and pyrophosphate.</text>
</comment>
<dbReference type="PANTHER" id="PTHR21342">
    <property type="entry name" value="PHOSPHOPANTETHEINE ADENYLYLTRANSFERASE"/>
    <property type="match status" value="1"/>
</dbReference>
<evidence type="ECO:0000256" key="6">
    <source>
        <dbReference type="ARBA" id="ARBA00022842"/>
    </source>
</evidence>
<keyword evidence="3 9" id="KW-0548">Nucleotidyltransferase</keyword>
<dbReference type="GO" id="GO:0005737">
    <property type="term" value="C:cytoplasm"/>
    <property type="evidence" value="ECO:0007669"/>
    <property type="project" value="UniProtKB-SubCell"/>
</dbReference>
<evidence type="ECO:0000256" key="4">
    <source>
        <dbReference type="ARBA" id="ARBA00022741"/>
    </source>
</evidence>
<proteinExistence type="inferred from homology"/>
<dbReference type="UniPathway" id="UPA00241">
    <property type="reaction ID" value="UER00355"/>
</dbReference>
<dbReference type="GO" id="GO:0015937">
    <property type="term" value="P:coenzyme A biosynthetic process"/>
    <property type="evidence" value="ECO:0007669"/>
    <property type="project" value="UniProtKB-UniRule"/>
</dbReference>
<dbReference type="SUPFAM" id="SSF52374">
    <property type="entry name" value="Nucleotidylyl transferase"/>
    <property type="match status" value="1"/>
</dbReference>
<comment type="pathway">
    <text evidence="9">Cofactor biosynthesis; coenzyme A biosynthesis; CoA from (R)-pantothenate: step 4/5.</text>
</comment>
<feature type="binding site" evidence="9">
    <location>
        <position position="73"/>
    </location>
    <ligand>
        <name>substrate</name>
    </ligand>
</feature>
<keyword evidence="1 9" id="KW-0963">Cytoplasm</keyword>
<dbReference type="PANTHER" id="PTHR21342:SF1">
    <property type="entry name" value="PHOSPHOPANTETHEINE ADENYLYLTRANSFERASE"/>
    <property type="match status" value="1"/>
</dbReference>
<evidence type="ECO:0000256" key="2">
    <source>
        <dbReference type="ARBA" id="ARBA00022679"/>
    </source>
</evidence>